<keyword evidence="7" id="KW-0723">Serine/threonine-protein kinase</keyword>
<dbReference type="SUPFAM" id="SSF56112">
    <property type="entry name" value="Protein kinase-like (PK-like)"/>
    <property type="match status" value="1"/>
</dbReference>
<dbReference type="EMBL" id="CP021361">
    <property type="protein sequence ID" value="ART53467.1"/>
    <property type="molecule type" value="Genomic_DNA"/>
</dbReference>
<accession>A0A240U7U1</accession>
<reference evidence="7 8" key="1">
    <citation type="submission" date="2017-05" db="EMBL/GenBank/DDBJ databases">
        <title>Polyphasic characterization of four soil-derived phenanthrene-degrading Acidovorax strains and proposal of Acidovorax phenanthrenivorans sp. nov.</title>
        <authorList>
            <person name="Singleton D.R."/>
            <person name="Lee J."/>
            <person name="Dickey A.N."/>
            <person name="Stroud A."/>
            <person name="Scholl E.H."/>
            <person name="Wright F.A."/>
            <person name="Aitken M.D."/>
        </authorList>
    </citation>
    <scope>NUCLEOTIDE SEQUENCE [LARGE SCALE GENOMIC DNA]</scope>
    <source>
        <strain evidence="7">NA3</strain>
    </source>
</reference>
<dbReference type="InterPro" id="IPR011009">
    <property type="entry name" value="Kinase-like_dom_sf"/>
</dbReference>
<dbReference type="Pfam" id="PF08668">
    <property type="entry name" value="HDOD"/>
    <property type="match status" value="1"/>
</dbReference>
<evidence type="ECO:0000256" key="2">
    <source>
        <dbReference type="ARBA" id="ARBA00022741"/>
    </source>
</evidence>
<feature type="domain" description="Protein kinase" evidence="5">
    <location>
        <begin position="28"/>
        <end position="286"/>
    </location>
</feature>
<evidence type="ECO:0000313" key="8">
    <source>
        <dbReference type="Proteomes" id="UP000194432"/>
    </source>
</evidence>
<dbReference type="Gene3D" id="3.30.450.40">
    <property type="match status" value="1"/>
</dbReference>
<evidence type="ECO:0000259" key="5">
    <source>
        <dbReference type="PROSITE" id="PS50011"/>
    </source>
</evidence>
<organism evidence="7 8">
    <name type="scientific">Acidovorax carolinensis</name>
    <dbReference type="NCBI Taxonomy" id="553814"/>
    <lineage>
        <taxon>Bacteria</taxon>
        <taxon>Pseudomonadati</taxon>
        <taxon>Pseudomonadota</taxon>
        <taxon>Betaproteobacteria</taxon>
        <taxon>Burkholderiales</taxon>
        <taxon>Comamonadaceae</taxon>
        <taxon>Acidovorax</taxon>
    </lineage>
</organism>
<dbReference type="PANTHER" id="PTHR43289">
    <property type="entry name" value="MITOGEN-ACTIVATED PROTEIN KINASE KINASE KINASE 20-RELATED"/>
    <property type="match status" value="1"/>
</dbReference>
<dbReference type="CDD" id="cd14014">
    <property type="entry name" value="STKc_PknB_like"/>
    <property type="match status" value="1"/>
</dbReference>
<dbReference type="KEGG" id="acin:CBP34_03425"/>
<dbReference type="Proteomes" id="UP000194432">
    <property type="component" value="Chromosome 1"/>
</dbReference>
<dbReference type="SUPFAM" id="SSF55781">
    <property type="entry name" value="GAF domain-like"/>
    <property type="match status" value="1"/>
</dbReference>
<name>A0A240U7U1_9BURK</name>
<keyword evidence="4" id="KW-0067">ATP-binding</keyword>
<evidence type="ECO:0000259" key="6">
    <source>
        <dbReference type="PROSITE" id="PS51833"/>
    </source>
</evidence>
<dbReference type="PANTHER" id="PTHR43289:SF6">
    <property type="entry name" value="SERINE_THREONINE-PROTEIN KINASE NEKL-3"/>
    <property type="match status" value="1"/>
</dbReference>
<evidence type="ECO:0000313" key="7">
    <source>
        <dbReference type="EMBL" id="ART53467.1"/>
    </source>
</evidence>
<sequence length="812" mass="87378">MPDFAPLSIAKRLVSGAVDKPPSVLGRFELLRVLGRGAQTTVWLAFDPRLQRQVAIKLMRPVQDQDASALDHWLREARHGGALAHPFIVPVFEADVQGRQPYVVFEYVPGRTLAEHLAQQGRCAPHDAVALVVDLLDGLQAAHAAGMVHGDLKPSNVMVDNQRHARLMDFGMAAPLQAEPGVQGDSGTPVYLAPEAAGGAAPSPASDLYAAAVVLVELLTGRPLMHLPDGWHALYRSAGEVPTLPEDLGQGVDHTLRAILQRALARSPAARYATAGEFGDALRAWAAPVSAPTAASNATLDFLLRRMRHKSDFPALSDSVARIQRVANSEDDSISDLTHEILKDVALTNKLLRLVNSVHYAHASRGTVSTVSRAVSLVGFNAVRNIALSLVLLDHMEDKAHASQMREEFLRAMMAGSVAAELCSPGQLAEEAFIGAMFQNLGRMLCEFYFPEEAQQVRSLVAAGRLEGGEESAAVQVLGLGFEDLGAGVARVWGLPESLQRCMRKPMGTPPMRPPEQGVERLRWVAMAANEVASTLLHSGDAHTEHRLQQTAARYARTLALTHTAITEATLRARHKLVALAQALDLKVEPGSAAARLLTVPAPLGDAVAPPDALALLELRAAETPPLPAVLESQATGTVSAAQVNEVLAAGIQDITNAMVENFQLNDVLRMILETMFRALGFRRMVFCLREARTDQLTGRFGLGEDSESAVRALRVPLKTPGDLFAAVCVRGADTLINDATQSRMQARLPQWYVQGINAPAFLLLPLQIKGQPFALIYADQSSPGGIAVDDKVLGLLRTLRNQAVMAFRQAS</sequence>
<evidence type="ECO:0000256" key="3">
    <source>
        <dbReference type="ARBA" id="ARBA00022777"/>
    </source>
</evidence>
<proteinExistence type="predicted"/>
<dbReference type="Gene3D" id="3.30.200.20">
    <property type="entry name" value="Phosphorylase Kinase, domain 1"/>
    <property type="match status" value="1"/>
</dbReference>
<dbReference type="PROSITE" id="PS00108">
    <property type="entry name" value="PROTEIN_KINASE_ST"/>
    <property type="match status" value="1"/>
</dbReference>
<dbReference type="RefSeq" id="WP_094099051.1">
    <property type="nucleotide sequence ID" value="NZ_CP021361.1"/>
</dbReference>
<dbReference type="PROSITE" id="PS50011">
    <property type="entry name" value="PROTEIN_KINASE_DOM"/>
    <property type="match status" value="1"/>
</dbReference>
<dbReference type="SUPFAM" id="SSF109604">
    <property type="entry name" value="HD-domain/PDEase-like"/>
    <property type="match status" value="1"/>
</dbReference>
<feature type="domain" description="HDOD" evidence="6">
    <location>
        <begin position="313"/>
        <end position="509"/>
    </location>
</feature>
<evidence type="ECO:0000256" key="1">
    <source>
        <dbReference type="ARBA" id="ARBA00022679"/>
    </source>
</evidence>
<dbReference type="InterPro" id="IPR003018">
    <property type="entry name" value="GAF"/>
</dbReference>
<dbReference type="Gene3D" id="1.10.510.10">
    <property type="entry name" value="Transferase(Phosphotransferase) domain 1"/>
    <property type="match status" value="1"/>
</dbReference>
<dbReference type="InterPro" id="IPR029016">
    <property type="entry name" value="GAF-like_dom_sf"/>
</dbReference>
<dbReference type="Pfam" id="PF00069">
    <property type="entry name" value="Pkinase"/>
    <property type="match status" value="1"/>
</dbReference>
<dbReference type="PROSITE" id="PS51833">
    <property type="entry name" value="HDOD"/>
    <property type="match status" value="1"/>
</dbReference>
<keyword evidence="3 7" id="KW-0418">Kinase</keyword>
<dbReference type="Pfam" id="PF01590">
    <property type="entry name" value="GAF"/>
    <property type="match status" value="1"/>
</dbReference>
<keyword evidence="1" id="KW-0808">Transferase</keyword>
<dbReference type="Gene3D" id="1.10.3210.10">
    <property type="entry name" value="Hypothetical protein af1432"/>
    <property type="match status" value="1"/>
</dbReference>
<keyword evidence="8" id="KW-1185">Reference proteome</keyword>
<dbReference type="GO" id="GO:0005524">
    <property type="term" value="F:ATP binding"/>
    <property type="evidence" value="ECO:0007669"/>
    <property type="project" value="UniProtKB-KW"/>
</dbReference>
<protein>
    <submittedName>
        <fullName evidence="7">Serine/threonine protein kinase</fullName>
    </submittedName>
</protein>
<dbReference type="InterPro" id="IPR000719">
    <property type="entry name" value="Prot_kinase_dom"/>
</dbReference>
<gene>
    <name evidence="7" type="ORF">CBP34_03425</name>
</gene>
<keyword evidence="2" id="KW-0547">Nucleotide-binding</keyword>
<evidence type="ECO:0000256" key="4">
    <source>
        <dbReference type="ARBA" id="ARBA00022840"/>
    </source>
</evidence>
<dbReference type="AlphaFoldDB" id="A0A240U7U1"/>
<dbReference type="InterPro" id="IPR008271">
    <property type="entry name" value="Ser/Thr_kinase_AS"/>
</dbReference>
<dbReference type="InterPro" id="IPR013976">
    <property type="entry name" value="HDOD"/>
</dbReference>
<dbReference type="SMART" id="SM00220">
    <property type="entry name" value="S_TKc"/>
    <property type="match status" value="1"/>
</dbReference>
<dbReference type="GO" id="GO:0004674">
    <property type="term" value="F:protein serine/threonine kinase activity"/>
    <property type="evidence" value="ECO:0007669"/>
    <property type="project" value="UniProtKB-KW"/>
</dbReference>